<feature type="transmembrane region" description="Helical" evidence="10">
    <location>
        <begin position="77"/>
        <end position="98"/>
    </location>
</feature>
<keyword evidence="4" id="KW-0934">Plastid</keyword>
<reference evidence="11" key="1">
    <citation type="journal article" date="2012" name="Nat. Biotechnol.">
        <title>Draft genome sequence of pigeonpea (Cajanus cajan), an orphan legume crop of resource-poor farmers.</title>
        <authorList>
            <person name="Varshney R.K."/>
            <person name="Chen W."/>
            <person name="Li Y."/>
            <person name="Bharti A.K."/>
            <person name="Saxena R.K."/>
            <person name="Schlueter J.A."/>
            <person name="Donoghue M.T."/>
            <person name="Azam S."/>
            <person name="Fan G."/>
            <person name="Whaley A.M."/>
            <person name="Farmer A.D."/>
            <person name="Sheridan J."/>
            <person name="Iwata A."/>
            <person name="Tuteja R."/>
            <person name="Penmetsa R.V."/>
            <person name="Wu W."/>
            <person name="Upadhyaya H.D."/>
            <person name="Yang S.P."/>
            <person name="Shah T."/>
            <person name="Saxena K.B."/>
            <person name="Michael T."/>
            <person name="McCombie W.R."/>
            <person name="Yang B."/>
            <person name="Zhang G."/>
            <person name="Yang H."/>
            <person name="Wang J."/>
            <person name="Spillane C."/>
            <person name="Cook D.R."/>
            <person name="May G.D."/>
            <person name="Xu X."/>
            <person name="Jackson S.A."/>
        </authorList>
    </citation>
    <scope>NUCLEOTIDE SEQUENCE [LARGE SCALE GENOMIC DNA]</scope>
</reference>
<dbReference type="Proteomes" id="UP000075243">
    <property type="component" value="Unassembled WGS sequence"/>
</dbReference>
<organism evidence="11 12">
    <name type="scientific">Cajanus cajan</name>
    <name type="common">Pigeon pea</name>
    <name type="synonym">Cajanus indicus</name>
    <dbReference type="NCBI Taxonomy" id="3821"/>
    <lineage>
        <taxon>Eukaryota</taxon>
        <taxon>Viridiplantae</taxon>
        <taxon>Streptophyta</taxon>
        <taxon>Embryophyta</taxon>
        <taxon>Tracheophyta</taxon>
        <taxon>Spermatophyta</taxon>
        <taxon>Magnoliopsida</taxon>
        <taxon>eudicotyledons</taxon>
        <taxon>Gunneridae</taxon>
        <taxon>Pentapetalae</taxon>
        <taxon>rosids</taxon>
        <taxon>fabids</taxon>
        <taxon>Fabales</taxon>
        <taxon>Fabaceae</taxon>
        <taxon>Papilionoideae</taxon>
        <taxon>50 kb inversion clade</taxon>
        <taxon>NPAAA clade</taxon>
        <taxon>indigoferoid/millettioid clade</taxon>
        <taxon>Phaseoleae</taxon>
        <taxon>Cajanus</taxon>
    </lineage>
</organism>
<evidence type="ECO:0000256" key="4">
    <source>
        <dbReference type="ARBA" id="ARBA00022640"/>
    </source>
</evidence>
<dbReference type="InterPro" id="IPR000537">
    <property type="entry name" value="UbiA_prenyltransferase"/>
</dbReference>
<evidence type="ECO:0000313" key="11">
    <source>
        <dbReference type="EMBL" id="KYP42562.1"/>
    </source>
</evidence>
<dbReference type="AlphaFoldDB" id="A0A151RIZ9"/>
<dbReference type="GO" id="GO:0004659">
    <property type="term" value="F:prenyltransferase activity"/>
    <property type="evidence" value="ECO:0007669"/>
    <property type="project" value="InterPro"/>
</dbReference>
<gene>
    <name evidence="11" type="ORF">KK1_036041</name>
</gene>
<proteinExistence type="inferred from homology"/>
<evidence type="ECO:0000313" key="12">
    <source>
        <dbReference type="Proteomes" id="UP000075243"/>
    </source>
</evidence>
<keyword evidence="8 10" id="KW-1133">Transmembrane helix</keyword>
<dbReference type="InterPro" id="IPR044502">
    <property type="entry name" value="AtHST-like"/>
</dbReference>
<evidence type="ECO:0000256" key="5">
    <source>
        <dbReference type="ARBA" id="ARBA00022679"/>
    </source>
</evidence>
<keyword evidence="3" id="KW-0150">Chloroplast</keyword>
<dbReference type="STRING" id="3821.A0A151RIZ9"/>
<protein>
    <submittedName>
        <fullName evidence="11">Bacteriochlorophyll synthase 33 kDa chain</fullName>
    </submittedName>
</protein>
<sequence>MFSSPYALTAQTLSIISASLLVVEKLSDISPLFFIGVLQVAVPHFFMCIFIAGINQLCDLEIDKINKPYLPLASREISFTTGVIIATSCLTLSFWLGWTIGSWPLIWGLLLCCFLWTAYSINVPLLRWKRHPLLAAMCIFATWAIIFPISSFLHLQTFVFKRPPIFPRSLVFVVTFMSLYSIGIALCKDIPDVEGDATFGIYSFSARLGQKRVFQICVSLFKMAFGVAFLAGATSPSLWIKIFTALGHAILASVLWYQAKSIDTRSKSSVASFYMLIWKLLCAEYFLMPLVR</sequence>
<feature type="transmembrane region" description="Helical" evidence="10">
    <location>
        <begin position="104"/>
        <end position="121"/>
    </location>
</feature>
<dbReference type="GO" id="GO:0031969">
    <property type="term" value="C:chloroplast membrane"/>
    <property type="evidence" value="ECO:0007669"/>
    <property type="project" value="UniProtKB-SubCell"/>
</dbReference>
<evidence type="ECO:0000256" key="1">
    <source>
        <dbReference type="ARBA" id="ARBA00004508"/>
    </source>
</evidence>
<dbReference type="CDD" id="cd13960">
    <property type="entry name" value="PT_UbiA_HPT1"/>
    <property type="match status" value="1"/>
</dbReference>
<evidence type="ECO:0000256" key="10">
    <source>
        <dbReference type="SAM" id="Phobius"/>
    </source>
</evidence>
<comment type="similarity">
    <text evidence="2">Belongs to the UbiA prenyltransferase family.</text>
</comment>
<evidence type="ECO:0000256" key="2">
    <source>
        <dbReference type="ARBA" id="ARBA00005985"/>
    </source>
</evidence>
<feature type="transmembrane region" description="Helical" evidence="10">
    <location>
        <begin position="33"/>
        <end position="57"/>
    </location>
</feature>
<evidence type="ECO:0000256" key="7">
    <source>
        <dbReference type="ARBA" id="ARBA00022946"/>
    </source>
</evidence>
<evidence type="ECO:0000256" key="3">
    <source>
        <dbReference type="ARBA" id="ARBA00022528"/>
    </source>
</evidence>
<feature type="transmembrane region" description="Helical" evidence="10">
    <location>
        <begin position="213"/>
        <end position="232"/>
    </location>
</feature>
<dbReference type="EMBL" id="KQ483712">
    <property type="protein sequence ID" value="KYP42562.1"/>
    <property type="molecule type" value="Genomic_DNA"/>
</dbReference>
<dbReference type="Gene3D" id="1.20.120.1780">
    <property type="entry name" value="UbiA prenyltransferase"/>
    <property type="match status" value="1"/>
</dbReference>
<dbReference type="PANTHER" id="PTHR43009:SF6">
    <property type="entry name" value="HOMOGENTISATE PHYTYLTRANSFERASE 1, CHLOROPLASTIC"/>
    <property type="match status" value="1"/>
</dbReference>
<keyword evidence="5" id="KW-0808">Transferase</keyword>
<accession>A0A151RIZ9</accession>
<dbReference type="Pfam" id="PF01040">
    <property type="entry name" value="UbiA"/>
    <property type="match status" value="1"/>
</dbReference>
<evidence type="ECO:0000256" key="9">
    <source>
        <dbReference type="ARBA" id="ARBA00023136"/>
    </source>
</evidence>
<keyword evidence="9 10" id="KW-0472">Membrane</keyword>
<dbReference type="PANTHER" id="PTHR43009">
    <property type="entry name" value="HOMOGENTISATE SOLANESYLTRANSFERASE, CHLOROPLASTIC"/>
    <property type="match status" value="1"/>
</dbReference>
<comment type="subcellular location">
    <subcellularLocation>
        <location evidence="1">Plastid</location>
        <location evidence="1">Chloroplast membrane</location>
        <topology evidence="1">Multi-pass membrane protein</topology>
    </subcellularLocation>
</comment>
<feature type="transmembrane region" description="Helical" evidence="10">
    <location>
        <begin position="133"/>
        <end position="153"/>
    </location>
</feature>
<feature type="transmembrane region" description="Helical" evidence="10">
    <location>
        <begin position="238"/>
        <end position="257"/>
    </location>
</feature>
<feature type="transmembrane region" description="Helical" evidence="10">
    <location>
        <begin position="165"/>
        <end position="187"/>
    </location>
</feature>
<keyword evidence="12" id="KW-1185">Reference proteome</keyword>
<keyword evidence="6 10" id="KW-0812">Transmembrane</keyword>
<dbReference type="InterPro" id="IPR044878">
    <property type="entry name" value="UbiA_sf"/>
</dbReference>
<keyword evidence="7" id="KW-0809">Transit peptide</keyword>
<evidence type="ECO:0000256" key="8">
    <source>
        <dbReference type="ARBA" id="ARBA00022989"/>
    </source>
</evidence>
<dbReference type="OMA" id="PKPLMFF"/>
<dbReference type="Gramene" id="C.cajan_35719.t">
    <property type="protein sequence ID" value="C.cajan_35719.t"/>
    <property type="gene ID" value="C.cajan_35719"/>
</dbReference>
<name>A0A151RIZ9_CAJCA</name>
<dbReference type="Gene3D" id="1.10.357.140">
    <property type="entry name" value="UbiA prenyltransferase"/>
    <property type="match status" value="1"/>
</dbReference>
<evidence type="ECO:0000256" key="6">
    <source>
        <dbReference type="ARBA" id="ARBA00022692"/>
    </source>
</evidence>
<feature type="transmembrane region" description="Helical" evidence="10">
    <location>
        <begin position="269"/>
        <end position="288"/>
    </location>
</feature>